<name>A0A507B779_9PEZI</name>
<dbReference type="RefSeq" id="XP_030994211.1">
    <property type="nucleotide sequence ID" value="XM_031141597.1"/>
</dbReference>
<dbReference type="Pfam" id="PF06985">
    <property type="entry name" value="HET"/>
    <property type="match status" value="1"/>
</dbReference>
<dbReference type="Proteomes" id="UP000319257">
    <property type="component" value="Unassembled WGS sequence"/>
</dbReference>
<organism evidence="2 3">
    <name type="scientific">Thyridium curvatum</name>
    <dbReference type="NCBI Taxonomy" id="1093900"/>
    <lineage>
        <taxon>Eukaryota</taxon>
        <taxon>Fungi</taxon>
        <taxon>Dikarya</taxon>
        <taxon>Ascomycota</taxon>
        <taxon>Pezizomycotina</taxon>
        <taxon>Sordariomycetes</taxon>
        <taxon>Sordariomycetidae</taxon>
        <taxon>Thyridiales</taxon>
        <taxon>Thyridiaceae</taxon>
        <taxon>Thyridium</taxon>
    </lineage>
</organism>
<evidence type="ECO:0000259" key="1">
    <source>
        <dbReference type="Pfam" id="PF06985"/>
    </source>
</evidence>
<sequence>MPQGTSDCFRYKSLQGVGAIRLLALQPSPEQQEPLSGALVHTTLDECLDDLIGGYTALSYVWGLPDKTHSIHLGQDEVQITASLDASLRALRDRARVHLIWADALCINQDDIPERNVQVSMMGQIYWTARNTVIYLGEETEATAIILTAAQRRHTLDEQAVGTVSRLHDEVAEDYIGFNFQQDEQDEQDEKVGGPDSPVSFVESSKATDAFDAKHELSKVLRQAAQMDLLRRPWFHRVWIYQELVLSRQPWVQCGQQRVWWSDLCNLLLPVIGDSFGDSFVKDMDDVRCSFHSSGQGKLGMRGWGLRDLWEGNRPLWEILHSRRGSQATDPRDMVFGFMSLHSDRDRVMRRI</sequence>
<reference evidence="2 3" key="1">
    <citation type="submission" date="2019-06" db="EMBL/GenBank/DDBJ databases">
        <title>Draft genome sequence of the filamentous fungus Phialemoniopsis curvata isolated from diesel fuel.</title>
        <authorList>
            <person name="Varaljay V.A."/>
            <person name="Lyon W.J."/>
            <person name="Crouch A.L."/>
            <person name="Drake C.E."/>
            <person name="Hollomon J.M."/>
            <person name="Nadeau L.J."/>
            <person name="Nunn H.S."/>
            <person name="Stevenson B.S."/>
            <person name="Bojanowski C.L."/>
            <person name="Crookes-Goodson W.J."/>
        </authorList>
    </citation>
    <scope>NUCLEOTIDE SEQUENCE [LARGE SCALE GENOMIC DNA]</scope>
    <source>
        <strain evidence="2 3">D216</strain>
    </source>
</reference>
<evidence type="ECO:0000313" key="2">
    <source>
        <dbReference type="EMBL" id="TPX12500.1"/>
    </source>
</evidence>
<dbReference type="EMBL" id="SKBQ01000040">
    <property type="protein sequence ID" value="TPX12500.1"/>
    <property type="molecule type" value="Genomic_DNA"/>
</dbReference>
<gene>
    <name evidence="2" type="ORF">E0L32_006912</name>
</gene>
<dbReference type="InParanoid" id="A0A507B779"/>
<proteinExistence type="predicted"/>
<dbReference type="PANTHER" id="PTHR24148">
    <property type="entry name" value="ANKYRIN REPEAT DOMAIN-CONTAINING PROTEIN 39 HOMOLOG-RELATED"/>
    <property type="match status" value="1"/>
</dbReference>
<keyword evidence="3" id="KW-1185">Reference proteome</keyword>
<feature type="domain" description="Heterokaryon incompatibility" evidence="1">
    <location>
        <begin position="55"/>
        <end position="243"/>
    </location>
</feature>
<dbReference type="OrthoDB" id="194358at2759"/>
<accession>A0A507B779</accession>
<dbReference type="PANTHER" id="PTHR24148:SF73">
    <property type="entry name" value="HET DOMAIN PROTEIN (AFU_ORTHOLOGUE AFUA_8G01020)"/>
    <property type="match status" value="1"/>
</dbReference>
<evidence type="ECO:0000313" key="3">
    <source>
        <dbReference type="Proteomes" id="UP000319257"/>
    </source>
</evidence>
<protein>
    <recommendedName>
        <fullName evidence="1">Heterokaryon incompatibility domain-containing protein</fullName>
    </recommendedName>
</protein>
<dbReference type="InterPro" id="IPR010730">
    <property type="entry name" value="HET"/>
</dbReference>
<dbReference type="AlphaFoldDB" id="A0A507B779"/>
<comment type="caution">
    <text evidence="2">The sequence shown here is derived from an EMBL/GenBank/DDBJ whole genome shotgun (WGS) entry which is preliminary data.</text>
</comment>
<dbReference type="InterPro" id="IPR052895">
    <property type="entry name" value="HetReg/Transcr_Mod"/>
</dbReference>
<dbReference type="GeneID" id="41974359"/>
<dbReference type="STRING" id="1093900.A0A507B779"/>